<protein>
    <recommendedName>
        <fullName evidence="1">Expansin</fullName>
    </recommendedName>
</protein>
<dbReference type="Proteomes" id="UP000287651">
    <property type="component" value="Unassembled WGS sequence"/>
</dbReference>
<dbReference type="Gene3D" id="2.40.40.10">
    <property type="entry name" value="RlpA-like domain"/>
    <property type="match status" value="1"/>
</dbReference>
<comment type="similarity">
    <text evidence="1">Belongs to the expansin family. Expansin A subfamily.</text>
</comment>
<proteinExistence type="inferred from homology"/>
<dbReference type="EMBL" id="AMZH03006274">
    <property type="protein sequence ID" value="RRT64229.1"/>
    <property type="molecule type" value="Genomic_DNA"/>
</dbReference>
<reference evidence="4 5" key="1">
    <citation type="journal article" date="2014" name="Agronomy (Basel)">
        <title>A Draft Genome Sequence for Ensete ventricosum, the Drought-Tolerant Tree Against Hunger.</title>
        <authorList>
            <person name="Harrison J."/>
            <person name="Moore K.A."/>
            <person name="Paszkiewicz K."/>
            <person name="Jones T."/>
            <person name="Grant M."/>
            <person name="Ambacheew D."/>
            <person name="Muzemil S."/>
            <person name="Studholme D.J."/>
        </authorList>
    </citation>
    <scope>NUCLEOTIDE SEQUENCE [LARGE SCALE GENOMIC DNA]</scope>
</reference>
<dbReference type="GO" id="GO:0005576">
    <property type="term" value="C:extracellular region"/>
    <property type="evidence" value="ECO:0007669"/>
    <property type="project" value="InterPro"/>
</dbReference>
<feature type="region of interest" description="Disordered" evidence="2">
    <location>
        <begin position="103"/>
        <end position="145"/>
    </location>
</feature>
<feature type="compositionally biased region" description="Basic and acidic residues" evidence="2">
    <location>
        <begin position="129"/>
        <end position="145"/>
    </location>
</feature>
<dbReference type="InterPro" id="IPR002963">
    <property type="entry name" value="Expansin"/>
</dbReference>
<dbReference type="SMART" id="SM00837">
    <property type="entry name" value="DPBB_1"/>
    <property type="match status" value="1"/>
</dbReference>
<evidence type="ECO:0000313" key="4">
    <source>
        <dbReference type="EMBL" id="RRT64229.1"/>
    </source>
</evidence>
<dbReference type="GO" id="GO:0009664">
    <property type="term" value="P:plant-type cell wall organization"/>
    <property type="evidence" value="ECO:0007669"/>
    <property type="project" value="InterPro"/>
</dbReference>
<keyword evidence="1" id="KW-0961">Cell wall biogenesis/degradation</keyword>
<dbReference type="PANTHER" id="PTHR31867">
    <property type="entry name" value="EXPANSIN-A15"/>
    <property type="match status" value="1"/>
</dbReference>
<dbReference type="InterPro" id="IPR036908">
    <property type="entry name" value="RlpA-like_sf"/>
</dbReference>
<keyword evidence="1" id="KW-0134">Cell wall</keyword>
<dbReference type="PRINTS" id="PR01226">
    <property type="entry name" value="EXPANSIN"/>
</dbReference>
<evidence type="ECO:0000256" key="1">
    <source>
        <dbReference type="RuleBase" id="RU365023"/>
    </source>
</evidence>
<comment type="subcellular location">
    <subcellularLocation>
        <location evidence="1">Secreted</location>
        <location evidence="1">Cell wall</location>
    </subcellularLocation>
    <subcellularLocation>
        <location evidence="1">Membrane</location>
        <topology evidence="1">Peripheral membrane protein</topology>
    </subcellularLocation>
</comment>
<evidence type="ECO:0000256" key="2">
    <source>
        <dbReference type="SAM" id="MobiDB-lite"/>
    </source>
</evidence>
<keyword evidence="1" id="KW-0964">Secreted</keyword>
<name>A0A426ZJR8_ENSVE</name>
<organism evidence="4 5">
    <name type="scientific">Ensete ventricosum</name>
    <name type="common">Abyssinian banana</name>
    <name type="synonym">Musa ensete</name>
    <dbReference type="NCBI Taxonomy" id="4639"/>
    <lineage>
        <taxon>Eukaryota</taxon>
        <taxon>Viridiplantae</taxon>
        <taxon>Streptophyta</taxon>
        <taxon>Embryophyta</taxon>
        <taxon>Tracheophyta</taxon>
        <taxon>Spermatophyta</taxon>
        <taxon>Magnoliopsida</taxon>
        <taxon>Liliopsida</taxon>
        <taxon>Zingiberales</taxon>
        <taxon>Musaceae</taxon>
        <taxon>Ensete</taxon>
    </lineage>
</organism>
<evidence type="ECO:0000259" key="3">
    <source>
        <dbReference type="PROSITE" id="PS50842"/>
    </source>
</evidence>
<dbReference type="PROSITE" id="PS50842">
    <property type="entry name" value="EXPANSIN_EG45"/>
    <property type="match status" value="1"/>
</dbReference>
<comment type="function">
    <text evidence="1">Causes loosening and extension of plant cell walls by disrupting non-covalent bonding between cellulose microfibrils and matrix glucans. No enzymatic activity has been found.</text>
</comment>
<evidence type="ECO:0000313" key="5">
    <source>
        <dbReference type="Proteomes" id="UP000287651"/>
    </source>
</evidence>
<gene>
    <name evidence="4" type="ORF">B296_00024623</name>
</gene>
<accession>A0A426ZJR8</accession>
<dbReference type="PRINTS" id="PR01225">
    <property type="entry name" value="EXPANSNFAMLY"/>
</dbReference>
<dbReference type="InterPro" id="IPR007118">
    <property type="entry name" value="Expan_Lol_pI"/>
</dbReference>
<comment type="caution">
    <text evidence="4">The sequence shown here is derived from an EMBL/GenBank/DDBJ whole genome shotgun (WGS) entry which is preliminary data.</text>
</comment>
<feature type="domain" description="Expansin-like EG45" evidence="3">
    <location>
        <begin position="43"/>
        <end position="145"/>
    </location>
</feature>
<dbReference type="GO" id="GO:0016020">
    <property type="term" value="C:membrane"/>
    <property type="evidence" value="ECO:0007669"/>
    <property type="project" value="UniProtKB-SubCell"/>
</dbReference>
<dbReference type="InterPro" id="IPR007112">
    <property type="entry name" value="Expansin/allergen_DPBB_dom"/>
</dbReference>
<sequence length="145" mass="15165">MVDGPCDLLRRRVCIGDHGSVSPAQAKLHGGTACPCVLPYHAGGACGYGIPFSTGYGTKTVELSSVLFKDGFACGSCCQIRGTAASACYGGYPIITVTATNLYPPKRAQPSDDGGGATHTPLRHVQAGHPEDRRLARRNRADHVP</sequence>
<dbReference type="SUPFAM" id="SSF50685">
    <property type="entry name" value="Barwin-like endoglucanases"/>
    <property type="match status" value="1"/>
</dbReference>
<dbReference type="AlphaFoldDB" id="A0A426ZJR8"/>